<dbReference type="EMBL" id="MT141454">
    <property type="protein sequence ID" value="QJA61837.1"/>
    <property type="molecule type" value="Genomic_DNA"/>
</dbReference>
<evidence type="ECO:0000313" key="3">
    <source>
        <dbReference type="EMBL" id="QJA80961.1"/>
    </source>
</evidence>
<name>A0A6M3KH50_9ZZZZ</name>
<evidence type="ECO:0000313" key="2">
    <source>
        <dbReference type="EMBL" id="QJA61837.1"/>
    </source>
</evidence>
<organism evidence="3">
    <name type="scientific">viral metagenome</name>
    <dbReference type="NCBI Taxonomy" id="1070528"/>
    <lineage>
        <taxon>unclassified sequences</taxon>
        <taxon>metagenomes</taxon>
        <taxon>organismal metagenomes</taxon>
    </lineage>
</organism>
<dbReference type="Pfam" id="PF13619">
    <property type="entry name" value="KTSC"/>
    <property type="match status" value="1"/>
</dbReference>
<dbReference type="EMBL" id="MT142443">
    <property type="protein sequence ID" value="QJA80961.1"/>
    <property type="molecule type" value="Genomic_DNA"/>
</dbReference>
<dbReference type="InterPro" id="IPR025309">
    <property type="entry name" value="KTSC_dom"/>
</dbReference>
<sequence>MADGISARRYPDMTLCESKVVHSYGYDTETAALFVRFVHGRKLYRYDNYPPDMYQALREAVSVGKFVSGRVVHNYPGEFIREQD</sequence>
<protein>
    <submittedName>
        <fullName evidence="3">Putative RNA binding domain protein</fullName>
    </submittedName>
</protein>
<evidence type="ECO:0000259" key="1">
    <source>
        <dbReference type="Pfam" id="PF13619"/>
    </source>
</evidence>
<reference evidence="3" key="1">
    <citation type="submission" date="2020-03" db="EMBL/GenBank/DDBJ databases">
        <title>The deep terrestrial virosphere.</title>
        <authorList>
            <person name="Holmfeldt K."/>
            <person name="Nilsson E."/>
            <person name="Simone D."/>
            <person name="Lopez-Fernandez M."/>
            <person name="Wu X."/>
            <person name="de Brujin I."/>
            <person name="Lundin D."/>
            <person name="Andersson A."/>
            <person name="Bertilsson S."/>
            <person name="Dopson M."/>
        </authorList>
    </citation>
    <scope>NUCLEOTIDE SEQUENCE</scope>
    <source>
        <strain evidence="3">MM415A00613</strain>
        <strain evidence="2">MM415B00887</strain>
    </source>
</reference>
<gene>
    <name evidence="3" type="ORF">MM415A00613_0008</name>
    <name evidence="2" type="ORF">MM415B00887_0026</name>
</gene>
<feature type="domain" description="KTSC" evidence="1">
    <location>
        <begin position="17"/>
        <end position="75"/>
    </location>
</feature>
<dbReference type="AlphaFoldDB" id="A0A6M3KH50"/>
<accession>A0A6M3KH50</accession>
<proteinExistence type="predicted"/>